<dbReference type="AlphaFoldDB" id="A0AA35QZJ5"/>
<dbReference type="PANTHER" id="PTHR10697">
    <property type="entry name" value="MAMMALIAN EPENDYMIN-RELATED PROTEIN 1"/>
    <property type="match status" value="1"/>
</dbReference>
<dbReference type="Pfam" id="PF00811">
    <property type="entry name" value="Ependymin"/>
    <property type="match status" value="1"/>
</dbReference>
<dbReference type="GO" id="GO:0007160">
    <property type="term" value="P:cell-matrix adhesion"/>
    <property type="evidence" value="ECO:0007669"/>
    <property type="project" value="InterPro"/>
</dbReference>
<name>A0AA35QZJ5_GEOBA</name>
<dbReference type="GO" id="GO:0005764">
    <property type="term" value="C:lysosome"/>
    <property type="evidence" value="ECO:0007669"/>
    <property type="project" value="TreeGrafter"/>
</dbReference>
<reference evidence="2" key="1">
    <citation type="submission" date="2023-03" db="EMBL/GenBank/DDBJ databases">
        <authorList>
            <person name="Steffen K."/>
            <person name="Cardenas P."/>
        </authorList>
    </citation>
    <scope>NUCLEOTIDE SEQUENCE</scope>
</reference>
<dbReference type="GO" id="GO:0005509">
    <property type="term" value="F:calcium ion binding"/>
    <property type="evidence" value="ECO:0007669"/>
    <property type="project" value="InterPro"/>
</dbReference>
<protein>
    <submittedName>
        <fullName evidence="2">Mammalian ependymin-related protein 1</fullName>
    </submittedName>
</protein>
<evidence type="ECO:0000313" key="2">
    <source>
        <dbReference type="EMBL" id="CAI7998318.1"/>
    </source>
</evidence>
<keyword evidence="1" id="KW-0812">Transmembrane</keyword>
<dbReference type="SMART" id="SM00026">
    <property type="entry name" value="EPEND"/>
    <property type="match status" value="1"/>
</dbReference>
<dbReference type="EMBL" id="CASHTH010000344">
    <property type="protein sequence ID" value="CAI7998318.1"/>
    <property type="molecule type" value="Genomic_DNA"/>
</dbReference>
<dbReference type="Proteomes" id="UP001174909">
    <property type="component" value="Unassembled WGS sequence"/>
</dbReference>
<proteinExistence type="predicted"/>
<keyword evidence="1" id="KW-1133">Transmembrane helix</keyword>
<comment type="caution">
    <text evidence="2">The sequence shown here is derived from an EMBL/GenBank/DDBJ whole genome shotgun (WGS) entry which is preliminary data.</text>
</comment>
<dbReference type="GO" id="GO:0005576">
    <property type="term" value="C:extracellular region"/>
    <property type="evidence" value="ECO:0007669"/>
    <property type="project" value="InterPro"/>
</dbReference>
<organism evidence="2 3">
    <name type="scientific">Geodia barretti</name>
    <name type="common">Barrett's horny sponge</name>
    <dbReference type="NCBI Taxonomy" id="519541"/>
    <lineage>
        <taxon>Eukaryota</taxon>
        <taxon>Metazoa</taxon>
        <taxon>Porifera</taxon>
        <taxon>Demospongiae</taxon>
        <taxon>Heteroscleromorpha</taxon>
        <taxon>Tetractinellida</taxon>
        <taxon>Astrophorina</taxon>
        <taxon>Geodiidae</taxon>
        <taxon>Geodia</taxon>
    </lineage>
</organism>
<dbReference type="PANTHER" id="PTHR10697:SF1">
    <property type="entry name" value="MAMMALIAN EPENDYMIN-RELATED PROTEIN 1"/>
    <property type="match status" value="1"/>
</dbReference>
<keyword evidence="1" id="KW-0472">Membrane</keyword>
<keyword evidence="3" id="KW-1185">Reference proteome</keyword>
<gene>
    <name evidence="2" type="ORF">GBAR_LOCUS2401</name>
</gene>
<sequence>MCHMSTECCVFSCMRMRNISDFRGVAAAIADQTSYYTRAMRCYFLLFALASSVALVVGQPAPCVSPQIWQGRLFEVDPSKAYDRLAMIYYNATGKKVAIHEEESEGQQREFYDEIALYEKKVLYRINRRTGECTTTSLDTPFRPIAVPPNATYYGTYYVGSTVDPLAGFKVNSFGGDTDNGRYVGTWSYVKCVPVTDSYFGEQTGFVHWSFYDVELSIEDPDVFIPPAGCHQ</sequence>
<evidence type="ECO:0000313" key="3">
    <source>
        <dbReference type="Proteomes" id="UP001174909"/>
    </source>
</evidence>
<evidence type="ECO:0000256" key="1">
    <source>
        <dbReference type="SAM" id="Phobius"/>
    </source>
</evidence>
<dbReference type="PRINTS" id="PR00317">
    <property type="entry name" value="EPENDYMIN"/>
</dbReference>
<feature type="transmembrane region" description="Helical" evidence="1">
    <location>
        <begin position="42"/>
        <end position="61"/>
    </location>
</feature>
<accession>A0AA35QZJ5</accession>
<dbReference type="InterPro" id="IPR001299">
    <property type="entry name" value="Ependymin"/>
</dbReference>